<keyword evidence="2" id="KW-0812">Transmembrane</keyword>
<dbReference type="Proteomes" id="UP001199469">
    <property type="component" value="Unassembled WGS sequence"/>
</dbReference>
<dbReference type="Gene3D" id="3.90.420.10">
    <property type="entry name" value="Oxidoreductase, molybdopterin-binding domain"/>
    <property type="match status" value="1"/>
</dbReference>
<name>A0ABS8P249_9PSEU</name>
<feature type="transmembrane region" description="Helical" evidence="2">
    <location>
        <begin position="196"/>
        <end position="214"/>
    </location>
</feature>
<keyword evidence="5" id="KW-1185">Reference proteome</keyword>
<evidence type="ECO:0000313" key="5">
    <source>
        <dbReference type="Proteomes" id="UP001199469"/>
    </source>
</evidence>
<dbReference type="SUPFAM" id="SSF56524">
    <property type="entry name" value="Oxidoreductase molybdopterin-binding domain"/>
    <property type="match status" value="1"/>
</dbReference>
<feature type="compositionally biased region" description="Low complexity" evidence="1">
    <location>
        <begin position="12"/>
        <end position="29"/>
    </location>
</feature>
<proteinExistence type="predicted"/>
<dbReference type="InterPro" id="IPR036374">
    <property type="entry name" value="OxRdtase_Mopterin-bd_sf"/>
</dbReference>
<dbReference type="PANTHER" id="PTHR43032:SF2">
    <property type="entry name" value="BLL0505 PROTEIN"/>
    <property type="match status" value="1"/>
</dbReference>
<evidence type="ECO:0000256" key="2">
    <source>
        <dbReference type="SAM" id="Phobius"/>
    </source>
</evidence>
<dbReference type="PANTHER" id="PTHR43032">
    <property type="entry name" value="PROTEIN-METHIONINE-SULFOXIDE REDUCTASE"/>
    <property type="match status" value="1"/>
</dbReference>
<comment type="caution">
    <text evidence="4">The sequence shown here is derived from an EMBL/GenBank/DDBJ whole genome shotgun (WGS) entry which is preliminary data.</text>
</comment>
<protein>
    <submittedName>
        <fullName evidence="4">Molybdopterin-dependent oxidoreductase</fullName>
    </submittedName>
</protein>
<dbReference type="InterPro" id="IPR000572">
    <property type="entry name" value="OxRdtase_Mopterin-bd_dom"/>
</dbReference>
<dbReference type="Pfam" id="PF00174">
    <property type="entry name" value="Oxidored_molyb"/>
    <property type="match status" value="1"/>
</dbReference>
<dbReference type="RefSeq" id="WP_230729982.1">
    <property type="nucleotide sequence ID" value="NZ_JAJNDB010000001.1"/>
</dbReference>
<evidence type="ECO:0000259" key="3">
    <source>
        <dbReference type="Pfam" id="PF00174"/>
    </source>
</evidence>
<feature type="transmembrane region" description="Helical" evidence="2">
    <location>
        <begin position="156"/>
        <end position="175"/>
    </location>
</feature>
<reference evidence="4 5" key="1">
    <citation type="submission" date="2021-11" db="EMBL/GenBank/DDBJ databases">
        <title>Draft genome sequence of Actinomycetospora sp. SF1 isolated from the rhizosphere soil.</title>
        <authorList>
            <person name="Duangmal K."/>
            <person name="Chantavorakit T."/>
        </authorList>
    </citation>
    <scope>NUCLEOTIDE SEQUENCE [LARGE SCALE GENOMIC DNA]</scope>
    <source>
        <strain evidence="4 5">TBRC 5722</strain>
    </source>
</reference>
<evidence type="ECO:0000313" key="4">
    <source>
        <dbReference type="EMBL" id="MCD2192303.1"/>
    </source>
</evidence>
<feature type="domain" description="Oxidoreductase molybdopterin-binding" evidence="3">
    <location>
        <begin position="362"/>
        <end position="498"/>
    </location>
</feature>
<sequence length="501" mass="53007">MTTVGRAGAGEAGDTAAEPAAVVVDPVVDPGEDGAVVEEPEAGGTGSGEPASSERVAPEPEYGFPRALWRGLARIPVPPPADPRTWRSPLRGTWLTSVFGAVLLVGLPIVILTGLLSFIAYGPQFGQALPADVGYLHLPFFDWPSNPSWLYRLTQGSHVVGGMILAPVVLAKLWSVVPKLFAWPPVRSAAQLLERLSLLALVGGILFEFITGLMNSQYDYGWGFSFYTAHYYGAWVFIGGFVTHVAVKLPTMLRALRAGPGGTGALGRWLHDSPAETEPEPMDHTGLAALAPNKPSLSRRGLLGMIGGGSLLVGLLSVGQTWDALRPLALLSPRGQSYGNGPNDFQINRTLAGSGINPTALDDGWRLRLTGGSSEVSLSRRALLDMAQHTATLPIACVEGWSVTRTWTGVRLRDLAALAGVPNPDTAFVQSIETSGAYARATLQSNQVLNPDALLALKVGNPGEETVDLAPNHGYPARIIVPALPGVHNTKWVAAVDFRPA</sequence>
<feature type="transmembrane region" description="Helical" evidence="2">
    <location>
        <begin position="229"/>
        <end position="247"/>
    </location>
</feature>
<keyword evidence="2" id="KW-0472">Membrane</keyword>
<dbReference type="EMBL" id="JAJNDB010000001">
    <property type="protein sequence ID" value="MCD2192303.1"/>
    <property type="molecule type" value="Genomic_DNA"/>
</dbReference>
<feature type="compositionally biased region" description="Acidic residues" evidence="1">
    <location>
        <begin position="30"/>
        <end position="41"/>
    </location>
</feature>
<feature type="region of interest" description="Disordered" evidence="1">
    <location>
        <begin position="1"/>
        <end position="58"/>
    </location>
</feature>
<evidence type="ECO:0000256" key="1">
    <source>
        <dbReference type="SAM" id="MobiDB-lite"/>
    </source>
</evidence>
<accession>A0ABS8P249</accession>
<gene>
    <name evidence="4" type="ORF">LQ327_02690</name>
</gene>
<keyword evidence="2" id="KW-1133">Transmembrane helix</keyword>
<feature type="transmembrane region" description="Helical" evidence="2">
    <location>
        <begin position="94"/>
        <end position="121"/>
    </location>
</feature>
<feature type="transmembrane region" description="Helical" evidence="2">
    <location>
        <begin position="302"/>
        <end position="322"/>
    </location>
</feature>
<organism evidence="4 5">
    <name type="scientific">Actinomycetospora endophytica</name>
    <dbReference type="NCBI Taxonomy" id="2291215"/>
    <lineage>
        <taxon>Bacteria</taxon>
        <taxon>Bacillati</taxon>
        <taxon>Actinomycetota</taxon>
        <taxon>Actinomycetes</taxon>
        <taxon>Pseudonocardiales</taxon>
        <taxon>Pseudonocardiaceae</taxon>
        <taxon>Actinomycetospora</taxon>
    </lineage>
</organism>